<evidence type="ECO:0000256" key="1">
    <source>
        <dbReference type="SAM" id="SignalP"/>
    </source>
</evidence>
<sequence length="224" mass="25494">MLRIVFLESLAVASALGLQTAGNAELQSLRGKVDGVVEEMGKLTARVDHLTELVRSKMAGEFQEGTEASENQCKLEFGNHQQIQITFGDKSPSLLTPIRETLFIGPGLGLLSASTTFNEDFTRLQIEYQYHNIRITNNMQQARQHFSSVLPFEHLIGTPAMRELRAYLPITHRDQEKCEKIFALLAEHPPAEYERGINWIGRFHRAADEEMGLLVEEWNRKQRM</sequence>
<dbReference type="EMBL" id="JABANP010000130">
    <property type="protein sequence ID" value="KAF4689227.1"/>
    <property type="molecule type" value="Genomic_DNA"/>
</dbReference>
<reference evidence="2 3" key="1">
    <citation type="submission" date="2020-04" db="EMBL/GenBank/DDBJ databases">
        <title>Perkinsus olseni comparative genomics.</title>
        <authorList>
            <person name="Bogema D.R."/>
        </authorList>
    </citation>
    <scope>NUCLEOTIDE SEQUENCE [LARGE SCALE GENOMIC DNA]</scope>
    <source>
        <strain evidence="2">00978-12</strain>
    </source>
</reference>
<evidence type="ECO:0000313" key="3">
    <source>
        <dbReference type="Proteomes" id="UP000541610"/>
    </source>
</evidence>
<keyword evidence="1" id="KW-0732">Signal</keyword>
<name>A0A7J6P083_PEROL</name>
<feature type="chain" id="PRO_5029702514" evidence="1">
    <location>
        <begin position="18"/>
        <end position="224"/>
    </location>
</feature>
<dbReference type="AlphaFoldDB" id="A0A7J6P083"/>
<evidence type="ECO:0000313" key="2">
    <source>
        <dbReference type="EMBL" id="KAF4689227.1"/>
    </source>
</evidence>
<proteinExistence type="predicted"/>
<accession>A0A7J6P083</accession>
<protein>
    <submittedName>
        <fullName evidence="2">Uncharacterized protein</fullName>
    </submittedName>
</protein>
<dbReference type="Proteomes" id="UP000541610">
    <property type="component" value="Unassembled WGS sequence"/>
</dbReference>
<feature type="signal peptide" evidence="1">
    <location>
        <begin position="1"/>
        <end position="17"/>
    </location>
</feature>
<dbReference type="OrthoDB" id="10295193at2759"/>
<comment type="caution">
    <text evidence="2">The sequence shown here is derived from an EMBL/GenBank/DDBJ whole genome shotgun (WGS) entry which is preliminary data.</text>
</comment>
<gene>
    <name evidence="2" type="ORF">FOZ60_001920</name>
</gene>
<organism evidence="2 3">
    <name type="scientific">Perkinsus olseni</name>
    <name type="common">Perkinsus atlanticus</name>
    <dbReference type="NCBI Taxonomy" id="32597"/>
    <lineage>
        <taxon>Eukaryota</taxon>
        <taxon>Sar</taxon>
        <taxon>Alveolata</taxon>
        <taxon>Perkinsozoa</taxon>
        <taxon>Perkinsea</taxon>
        <taxon>Perkinsida</taxon>
        <taxon>Perkinsidae</taxon>
        <taxon>Perkinsus</taxon>
    </lineage>
</organism>